<evidence type="ECO:0000256" key="2">
    <source>
        <dbReference type="SAM" id="Phobius"/>
    </source>
</evidence>
<keyword evidence="4" id="KW-1185">Reference proteome</keyword>
<evidence type="ECO:0000256" key="1">
    <source>
        <dbReference type="SAM" id="MobiDB-lite"/>
    </source>
</evidence>
<keyword evidence="2" id="KW-0472">Membrane</keyword>
<feature type="region of interest" description="Disordered" evidence="1">
    <location>
        <begin position="1"/>
        <end position="27"/>
    </location>
</feature>
<dbReference type="EMBL" id="JAVXUP010000380">
    <property type="protein sequence ID" value="KAK3029422.1"/>
    <property type="molecule type" value="Genomic_DNA"/>
</dbReference>
<dbReference type="AlphaFoldDB" id="A0AA88WLG2"/>
<accession>A0AA88WLG2</accession>
<proteinExistence type="predicted"/>
<evidence type="ECO:0000313" key="4">
    <source>
        <dbReference type="Proteomes" id="UP001188597"/>
    </source>
</evidence>
<organism evidence="3 4">
    <name type="scientific">Escallonia herrerae</name>
    <dbReference type="NCBI Taxonomy" id="1293975"/>
    <lineage>
        <taxon>Eukaryota</taxon>
        <taxon>Viridiplantae</taxon>
        <taxon>Streptophyta</taxon>
        <taxon>Embryophyta</taxon>
        <taxon>Tracheophyta</taxon>
        <taxon>Spermatophyta</taxon>
        <taxon>Magnoliopsida</taxon>
        <taxon>eudicotyledons</taxon>
        <taxon>Gunneridae</taxon>
        <taxon>Pentapetalae</taxon>
        <taxon>asterids</taxon>
        <taxon>campanulids</taxon>
        <taxon>Escalloniales</taxon>
        <taxon>Escalloniaceae</taxon>
        <taxon>Escallonia</taxon>
    </lineage>
</organism>
<keyword evidence="2" id="KW-1133">Transmembrane helix</keyword>
<sequence length="99" mass="11426">MSLDRRNEENGEKAKGMQKSQTKEPYASYSYQTKDQLMESHRWPCILLFVFLVVLLCMLAIPGLSIGMRNPEVKCIQSERRALLKLKEGFVDYLKLLAS</sequence>
<feature type="compositionally biased region" description="Basic and acidic residues" evidence="1">
    <location>
        <begin position="1"/>
        <end position="15"/>
    </location>
</feature>
<gene>
    <name evidence="3" type="ORF">RJ639_039766</name>
</gene>
<protein>
    <submittedName>
        <fullName evidence="3">Uncharacterized protein</fullName>
    </submittedName>
</protein>
<dbReference type="Proteomes" id="UP001188597">
    <property type="component" value="Unassembled WGS sequence"/>
</dbReference>
<keyword evidence="2" id="KW-0812">Transmembrane</keyword>
<reference evidence="3" key="1">
    <citation type="submission" date="2022-12" db="EMBL/GenBank/DDBJ databases">
        <title>Draft genome assemblies for two species of Escallonia (Escalloniales).</title>
        <authorList>
            <person name="Chanderbali A."/>
            <person name="Dervinis C."/>
            <person name="Anghel I."/>
            <person name="Soltis D."/>
            <person name="Soltis P."/>
            <person name="Zapata F."/>
        </authorList>
    </citation>
    <scope>NUCLEOTIDE SEQUENCE</scope>
    <source>
        <strain evidence="3">UCBG64.0493</strain>
        <tissue evidence="3">Leaf</tissue>
    </source>
</reference>
<comment type="caution">
    <text evidence="3">The sequence shown here is derived from an EMBL/GenBank/DDBJ whole genome shotgun (WGS) entry which is preliminary data.</text>
</comment>
<feature type="transmembrane region" description="Helical" evidence="2">
    <location>
        <begin position="46"/>
        <end position="68"/>
    </location>
</feature>
<name>A0AA88WLG2_9ASTE</name>
<evidence type="ECO:0000313" key="3">
    <source>
        <dbReference type="EMBL" id="KAK3029422.1"/>
    </source>
</evidence>